<dbReference type="Pfam" id="PF00646">
    <property type="entry name" value="F-box"/>
    <property type="match status" value="1"/>
</dbReference>
<dbReference type="InterPro" id="IPR001810">
    <property type="entry name" value="F-box_dom"/>
</dbReference>
<dbReference type="InterPro" id="IPR050796">
    <property type="entry name" value="SCF_F-box_component"/>
</dbReference>
<evidence type="ECO:0000313" key="3">
    <source>
        <dbReference type="Proteomes" id="UP001341840"/>
    </source>
</evidence>
<dbReference type="CDD" id="cd22157">
    <property type="entry name" value="F-box_AtFBW1-like"/>
    <property type="match status" value="1"/>
</dbReference>
<name>A0ABU6Y1G8_9FABA</name>
<evidence type="ECO:0000259" key="1">
    <source>
        <dbReference type="PROSITE" id="PS50181"/>
    </source>
</evidence>
<protein>
    <recommendedName>
        <fullName evidence="1">F-box domain-containing protein</fullName>
    </recommendedName>
</protein>
<reference evidence="2 3" key="1">
    <citation type="journal article" date="2023" name="Plants (Basel)">
        <title>Bridging the Gap: Combining Genomics and Transcriptomics Approaches to Understand Stylosanthes scabra, an Orphan Legume from the Brazilian Caatinga.</title>
        <authorList>
            <person name="Ferreira-Neto J.R.C."/>
            <person name="da Silva M.D."/>
            <person name="Binneck E."/>
            <person name="de Melo N.F."/>
            <person name="da Silva R.H."/>
            <person name="de Melo A.L.T.M."/>
            <person name="Pandolfi V."/>
            <person name="Bustamante F.O."/>
            <person name="Brasileiro-Vidal A.C."/>
            <person name="Benko-Iseppon A.M."/>
        </authorList>
    </citation>
    <scope>NUCLEOTIDE SEQUENCE [LARGE SCALE GENOMIC DNA]</scope>
    <source>
        <tissue evidence="2">Leaves</tissue>
    </source>
</reference>
<dbReference type="NCBIfam" id="TIGR01640">
    <property type="entry name" value="F_box_assoc_1"/>
    <property type="match status" value="1"/>
</dbReference>
<dbReference type="SMART" id="SM00256">
    <property type="entry name" value="FBOX"/>
    <property type="match status" value="1"/>
</dbReference>
<feature type="domain" description="F-box" evidence="1">
    <location>
        <begin position="23"/>
        <end position="70"/>
    </location>
</feature>
<proteinExistence type="predicted"/>
<dbReference type="InterPro" id="IPR013187">
    <property type="entry name" value="F-box-assoc_dom_typ3"/>
</dbReference>
<comment type="caution">
    <text evidence="2">The sequence shown here is derived from an EMBL/GenBank/DDBJ whole genome shotgun (WGS) entry which is preliminary data.</text>
</comment>
<evidence type="ECO:0000313" key="2">
    <source>
        <dbReference type="EMBL" id="MED6203812.1"/>
    </source>
</evidence>
<dbReference type="PANTHER" id="PTHR31672:SF13">
    <property type="entry name" value="F-BOX PROTEIN CPR30-LIKE"/>
    <property type="match status" value="1"/>
</dbReference>
<dbReference type="InterPro" id="IPR036047">
    <property type="entry name" value="F-box-like_dom_sf"/>
</dbReference>
<organism evidence="2 3">
    <name type="scientific">Stylosanthes scabra</name>
    <dbReference type="NCBI Taxonomy" id="79078"/>
    <lineage>
        <taxon>Eukaryota</taxon>
        <taxon>Viridiplantae</taxon>
        <taxon>Streptophyta</taxon>
        <taxon>Embryophyta</taxon>
        <taxon>Tracheophyta</taxon>
        <taxon>Spermatophyta</taxon>
        <taxon>Magnoliopsida</taxon>
        <taxon>eudicotyledons</taxon>
        <taxon>Gunneridae</taxon>
        <taxon>Pentapetalae</taxon>
        <taxon>rosids</taxon>
        <taxon>fabids</taxon>
        <taxon>Fabales</taxon>
        <taxon>Fabaceae</taxon>
        <taxon>Papilionoideae</taxon>
        <taxon>50 kb inversion clade</taxon>
        <taxon>dalbergioids sensu lato</taxon>
        <taxon>Dalbergieae</taxon>
        <taxon>Pterocarpus clade</taxon>
        <taxon>Stylosanthes</taxon>
    </lineage>
</organism>
<dbReference type="PROSITE" id="PS50181">
    <property type="entry name" value="FBOX"/>
    <property type="match status" value="1"/>
</dbReference>
<sequence length="293" mass="33792">MRIDDRNHAEKKPARGLQLTSRTLPMEELSEEMIMEILLRLPARTLCCMKSVCSSWRTLISSPDFTWNHVRRSSSLDSRLTPPRIAYDKFDGIGVLSVQSLLDNDPSEPTKVAHFRAEWSYRIVGYCHGMLCLLHDDNDIGGHMHALLWNPCTGFTFLSPQIRGYANFCGFGYDHLNDTYKFCGIIRNLGPSGFENSARIYTFGPNSPWRIIDDIPTDEDLSMADNKKGVYFGSSRECTLNWSFFHVVYYFDLGKETYGHFALPDRDSSDHYDPWRRRGHCLWQMKEYGDAQS</sequence>
<dbReference type="PANTHER" id="PTHR31672">
    <property type="entry name" value="BNACNNG10540D PROTEIN"/>
    <property type="match status" value="1"/>
</dbReference>
<gene>
    <name evidence="2" type="ORF">PIB30_003103</name>
</gene>
<dbReference type="Proteomes" id="UP001341840">
    <property type="component" value="Unassembled WGS sequence"/>
</dbReference>
<dbReference type="SUPFAM" id="SSF81383">
    <property type="entry name" value="F-box domain"/>
    <property type="match status" value="1"/>
</dbReference>
<keyword evidence="3" id="KW-1185">Reference proteome</keyword>
<dbReference type="InterPro" id="IPR017451">
    <property type="entry name" value="F-box-assoc_interact_dom"/>
</dbReference>
<accession>A0ABU6Y1G8</accession>
<dbReference type="EMBL" id="JASCZI010241661">
    <property type="protein sequence ID" value="MED6203812.1"/>
    <property type="molecule type" value="Genomic_DNA"/>
</dbReference>
<dbReference type="Gene3D" id="1.20.1280.50">
    <property type="match status" value="1"/>
</dbReference>
<dbReference type="Pfam" id="PF08268">
    <property type="entry name" value="FBA_3"/>
    <property type="match status" value="1"/>
</dbReference>